<sequence>MTAVTNPRACQAHQRTTHDGHHIRVWCAKNNGHNGAHETCAGVTFTDHEHDGGQA</sequence>
<evidence type="ECO:0000313" key="2">
    <source>
        <dbReference type="EMBL" id="GEE00198.1"/>
    </source>
</evidence>
<organism evidence="2 3">
    <name type="scientific">Gordonia spumicola</name>
    <dbReference type="NCBI Taxonomy" id="589161"/>
    <lineage>
        <taxon>Bacteria</taxon>
        <taxon>Bacillati</taxon>
        <taxon>Actinomycetota</taxon>
        <taxon>Actinomycetes</taxon>
        <taxon>Mycobacteriales</taxon>
        <taxon>Gordoniaceae</taxon>
        <taxon>Gordonia</taxon>
    </lineage>
</organism>
<accession>A0A7I9V447</accession>
<feature type="region of interest" description="Disordered" evidence="1">
    <location>
        <begin position="1"/>
        <end position="20"/>
    </location>
</feature>
<dbReference type="OrthoDB" id="9858303at2"/>
<proteinExistence type="predicted"/>
<reference evidence="3" key="1">
    <citation type="submission" date="2019-06" db="EMBL/GenBank/DDBJ databases">
        <title>Gordonia isolated from sludge of a wastewater treatment plant.</title>
        <authorList>
            <person name="Tamura T."/>
            <person name="Aoyama K."/>
            <person name="Kang Y."/>
            <person name="Saito S."/>
            <person name="Akiyama N."/>
            <person name="Yazawa K."/>
            <person name="Gonoi T."/>
            <person name="Mikami Y."/>
        </authorList>
    </citation>
    <scope>NUCLEOTIDE SEQUENCE [LARGE SCALE GENOMIC DNA]</scope>
    <source>
        <strain evidence="3">NBRC 107696</strain>
    </source>
</reference>
<keyword evidence="3" id="KW-1185">Reference proteome</keyword>
<evidence type="ECO:0000313" key="3">
    <source>
        <dbReference type="Proteomes" id="UP000444960"/>
    </source>
</evidence>
<dbReference type="Proteomes" id="UP000444960">
    <property type="component" value="Unassembled WGS sequence"/>
</dbReference>
<protein>
    <submittedName>
        <fullName evidence="2">Uncharacterized protein</fullName>
    </submittedName>
</protein>
<name>A0A7I9V447_9ACTN</name>
<comment type="caution">
    <text evidence="2">The sequence shown here is derived from an EMBL/GenBank/DDBJ whole genome shotgun (WGS) entry which is preliminary data.</text>
</comment>
<gene>
    <name evidence="2" type="ORF">nbrc107696_06440</name>
</gene>
<evidence type="ECO:0000256" key="1">
    <source>
        <dbReference type="SAM" id="MobiDB-lite"/>
    </source>
</evidence>
<dbReference type="AlphaFoldDB" id="A0A7I9V447"/>
<dbReference type="RefSeq" id="WP_161894125.1">
    <property type="nucleotide sequence ID" value="NZ_BJOV01000002.1"/>
</dbReference>
<dbReference type="EMBL" id="BJOV01000002">
    <property type="protein sequence ID" value="GEE00198.1"/>
    <property type="molecule type" value="Genomic_DNA"/>
</dbReference>